<dbReference type="PROSITE" id="PS50110">
    <property type="entry name" value="RESPONSE_REGULATORY"/>
    <property type="match status" value="1"/>
</dbReference>
<dbReference type="InterPro" id="IPR050595">
    <property type="entry name" value="Bact_response_regulator"/>
</dbReference>
<name>A0A0F9ALN3_9ZZZZ</name>
<dbReference type="Pfam" id="PF00072">
    <property type="entry name" value="Response_reg"/>
    <property type="match status" value="1"/>
</dbReference>
<dbReference type="InterPro" id="IPR001789">
    <property type="entry name" value="Sig_transdc_resp-reg_receiver"/>
</dbReference>
<evidence type="ECO:0000313" key="4">
    <source>
        <dbReference type="EMBL" id="KKK73116.1"/>
    </source>
</evidence>
<reference evidence="4" key="1">
    <citation type="journal article" date="2015" name="Nature">
        <title>Complex archaea that bridge the gap between prokaryotes and eukaryotes.</title>
        <authorList>
            <person name="Spang A."/>
            <person name="Saw J.H."/>
            <person name="Jorgensen S.L."/>
            <person name="Zaremba-Niedzwiedzka K."/>
            <person name="Martijn J."/>
            <person name="Lind A.E."/>
            <person name="van Eijk R."/>
            <person name="Schleper C."/>
            <person name="Guy L."/>
            <person name="Ettema T.J."/>
        </authorList>
    </citation>
    <scope>NUCLEOTIDE SEQUENCE</scope>
</reference>
<evidence type="ECO:0000259" key="3">
    <source>
        <dbReference type="PROSITE" id="PS50110"/>
    </source>
</evidence>
<protein>
    <recommendedName>
        <fullName evidence="3">Response regulatory domain-containing protein</fullName>
    </recommendedName>
</protein>
<comment type="caution">
    <text evidence="4">The sequence shown here is derived from an EMBL/GenBank/DDBJ whole genome shotgun (WGS) entry which is preliminary data.</text>
</comment>
<dbReference type="SUPFAM" id="SSF52172">
    <property type="entry name" value="CheY-like"/>
    <property type="match status" value="1"/>
</dbReference>
<feature type="non-terminal residue" evidence="4">
    <location>
        <position position="119"/>
    </location>
</feature>
<evidence type="ECO:0000256" key="1">
    <source>
        <dbReference type="ARBA" id="ARBA00022553"/>
    </source>
</evidence>
<keyword evidence="2" id="KW-0902">Two-component regulatory system</keyword>
<keyword evidence="1" id="KW-0597">Phosphoprotein</keyword>
<gene>
    <name evidence="4" type="ORF">LCGC14_2897080</name>
</gene>
<dbReference type="EMBL" id="LAZR01056934">
    <property type="protein sequence ID" value="KKK73116.1"/>
    <property type="molecule type" value="Genomic_DNA"/>
</dbReference>
<dbReference type="PANTHER" id="PTHR44591">
    <property type="entry name" value="STRESS RESPONSE REGULATOR PROTEIN 1"/>
    <property type="match status" value="1"/>
</dbReference>
<sequence>MAARRKKILVVDDSRSFLAYITVLLKKMGFFKINLAESGMEAIKLMNIWLPDIILLDLIMPGLDGIATLRSIRGTKQTASVPVIMVTGSRDSKKQKECIRHGANQVIFKPMTLDRLNRA</sequence>
<dbReference type="SMART" id="SM00448">
    <property type="entry name" value="REC"/>
    <property type="match status" value="1"/>
</dbReference>
<accession>A0A0F9ALN3</accession>
<feature type="domain" description="Response regulatory" evidence="3">
    <location>
        <begin position="7"/>
        <end position="119"/>
    </location>
</feature>
<evidence type="ECO:0000256" key="2">
    <source>
        <dbReference type="ARBA" id="ARBA00023012"/>
    </source>
</evidence>
<dbReference type="PANTHER" id="PTHR44591:SF14">
    <property type="entry name" value="PROTEIN PILG"/>
    <property type="match status" value="1"/>
</dbReference>
<dbReference type="GO" id="GO:0000160">
    <property type="term" value="P:phosphorelay signal transduction system"/>
    <property type="evidence" value="ECO:0007669"/>
    <property type="project" value="UniProtKB-KW"/>
</dbReference>
<dbReference type="InterPro" id="IPR011006">
    <property type="entry name" value="CheY-like_superfamily"/>
</dbReference>
<proteinExistence type="predicted"/>
<dbReference type="CDD" id="cd00156">
    <property type="entry name" value="REC"/>
    <property type="match status" value="1"/>
</dbReference>
<dbReference type="AlphaFoldDB" id="A0A0F9ALN3"/>
<dbReference type="Gene3D" id="3.40.50.2300">
    <property type="match status" value="1"/>
</dbReference>
<organism evidence="4">
    <name type="scientific">marine sediment metagenome</name>
    <dbReference type="NCBI Taxonomy" id="412755"/>
    <lineage>
        <taxon>unclassified sequences</taxon>
        <taxon>metagenomes</taxon>
        <taxon>ecological metagenomes</taxon>
    </lineage>
</organism>